<evidence type="ECO:0000256" key="1">
    <source>
        <dbReference type="ARBA" id="ARBA00022574"/>
    </source>
</evidence>
<organism evidence="4 5">
    <name type="scientific">Portunus trituberculatus</name>
    <name type="common">Swimming crab</name>
    <name type="synonym">Neptunus trituberculatus</name>
    <dbReference type="NCBI Taxonomy" id="210409"/>
    <lineage>
        <taxon>Eukaryota</taxon>
        <taxon>Metazoa</taxon>
        <taxon>Ecdysozoa</taxon>
        <taxon>Arthropoda</taxon>
        <taxon>Crustacea</taxon>
        <taxon>Multicrustacea</taxon>
        <taxon>Malacostraca</taxon>
        <taxon>Eumalacostraca</taxon>
        <taxon>Eucarida</taxon>
        <taxon>Decapoda</taxon>
        <taxon>Pleocyemata</taxon>
        <taxon>Brachyura</taxon>
        <taxon>Eubrachyura</taxon>
        <taxon>Portunoidea</taxon>
        <taxon>Portunidae</taxon>
        <taxon>Portuninae</taxon>
        <taxon>Portunus</taxon>
    </lineage>
</organism>
<dbReference type="GO" id="GO:0072686">
    <property type="term" value="C:mitotic spindle"/>
    <property type="evidence" value="ECO:0007669"/>
    <property type="project" value="TreeGrafter"/>
</dbReference>
<dbReference type="Proteomes" id="UP000324222">
    <property type="component" value="Unassembled WGS sequence"/>
</dbReference>
<dbReference type="InterPro" id="IPR015943">
    <property type="entry name" value="WD40/YVTN_repeat-like_dom_sf"/>
</dbReference>
<dbReference type="GO" id="GO:0000226">
    <property type="term" value="P:microtubule cytoskeleton organization"/>
    <property type="evidence" value="ECO:0007669"/>
    <property type="project" value="TreeGrafter"/>
</dbReference>
<evidence type="ECO:0000313" key="4">
    <source>
        <dbReference type="EMBL" id="MPC86271.1"/>
    </source>
</evidence>
<feature type="repeat" description="WD" evidence="3">
    <location>
        <begin position="53"/>
        <end position="95"/>
    </location>
</feature>
<comment type="caution">
    <text evidence="4">The sequence shown here is derived from an EMBL/GenBank/DDBJ whole genome shotgun (WGS) entry which is preliminary data.</text>
</comment>
<keyword evidence="2" id="KW-0677">Repeat</keyword>
<dbReference type="PROSITE" id="PS50082">
    <property type="entry name" value="WD_REPEATS_2"/>
    <property type="match status" value="1"/>
</dbReference>
<dbReference type="EMBL" id="VSRR010070978">
    <property type="protein sequence ID" value="MPC86271.1"/>
    <property type="molecule type" value="Genomic_DNA"/>
</dbReference>
<dbReference type="PANTHER" id="PTHR13720">
    <property type="entry name" value="WD-40 REPEAT PROTEIN"/>
    <property type="match status" value="1"/>
</dbReference>
<evidence type="ECO:0000256" key="3">
    <source>
        <dbReference type="PROSITE-ProRule" id="PRU00221"/>
    </source>
</evidence>
<gene>
    <name evidence="4" type="primary">EMAP</name>
    <name evidence="4" type="ORF">E2C01_081094</name>
</gene>
<dbReference type="OrthoDB" id="47802at2759"/>
<accession>A0A5B7ILB6</accession>
<keyword evidence="5" id="KW-1185">Reference proteome</keyword>
<dbReference type="SUPFAM" id="SSF50960">
    <property type="entry name" value="TolB, C-terminal domain"/>
    <property type="match status" value="1"/>
</dbReference>
<dbReference type="InterPro" id="IPR001680">
    <property type="entry name" value="WD40_rpt"/>
</dbReference>
<dbReference type="Gene3D" id="2.130.10.10">
    <property type="entry name" value="YVTN repeat-like/Quinoprotein amine dehydrogenase"/>
    <property type="match status" value="1"/>
</dbReference>
<proteinExistence type="predicted"/>
<name>A0A5B7ILB6_PORTR</name>
<dbReference type="PANTHER" id="PTHR13720:SF50">
    <property type="entry name" value="ECHINODERM MICROTUBULE-ASSOCIATED PROTEIN-LIKE 2"/>
    <property type="match status" value="1"/>
</dbReference>
<keyword evidence="1 3" id="KW-0853">WD repeat</keyword>
<sequence>MGQTSTPAPAPTTTPSWSLVMTSGRLRCSATQRASRSLHQHFFPPPQARCLEYGGHSSHVTAVTFIHDDSRLISTGGRDTAVMQWTVTSTPTSSSSQH</sequence>
<dbReference type="AlphaFoldDB" id="A0A5B7ILB6"/>
<evidence type="ECO:0000256" key="2">
    <source>
        <dbReference type="ARBA" id="ARBA00022737"/>
    </source>
</evidence>
<evidence type="ECO:0000313" key="5">
    <source>
        <dbReference type="Proteomes" id="UP000324222"/>
    </source>
</evidence>
<protein>
    <submittedName>
        <fullName evidence="4">Echinoderm microtubule-associated protein</fullName>
    </submittedName>
</protein>
<reference evidence="4 5" key="1">
    <citation type="submission" date="2019-05" db="EMBL/GenBank/DDBJ databases">
        <title>Another draft genome of Portunus trituberculatus and its Hox gene families provides insights of decapod evolution.</title>
        <authorList>
            <person name="Jeong J.-H."/>
            <person name="Song I."/>
            <person name="Kim S."/>
            <person name="Choi T."/>
            <person name="Kim D."/>
            <person name="Ryu S."/>
            <person name="Kim W."/>
        </authorList>
    </citation>
    <scope>NUCLEOTIDE SEQUENCE [LARGE SCALE GENOMIC DNA]</scope>
    <source>
        <tissue evidence="4">Muscle</tissue>
    </source>
</reference>
<dbReference type="GO" id="GO:0008017">
    <property type="term" value="F:microtubule binding"/>
    <property type="evidence" value="ECO:0007669"/>
    <property type="project" value="TreeGrafter"/>
</dbReference>
<dbReference type="InterPro" id="IPR050630">
    <property type="entry name" value="WD_repeat_EMAP"/>
</dbReference>